<keyword evidence="1" id="KW-1133">Transmembrane helix</keyword>
<feature type="transmembrane region" description="Helical" evidence="1">
    <location>
        <begin position="123"/>
        <end position="143"/>
    </location>
</feature>
<reference evidence="2 3" key="1">
    <citation type="submission" date="2020-04" db="EMBL/GenBank/DDBJ databases">
        <title>Genome-Wide Identification of 5-Methylcytosine Sites in Bacterial Genomes By High-Throughput Sequencing of MspJI Restriction Fragments.</title>
        <authorList>
            <person name="Wu V."/>
        </authorList>
    </citation>
    <scope>NUCLEOTIDE SEQUENCE [LARGE SCALE GENOMIC DNA]</scope>
    <source>
        <strain evidence="2 3">S2</strain>
    </source>
</reference>
<feature type="transmembrane region" description="Helical" evidence="1">
    <location>
        <begin position="63"/>
        <end position="85"/>
    </location>
</feature>
<dbReference type="EMBL" id="CP051128">
    <property type="protein sequence ID" value="QIZ09510.1"/>
    <property type="molecule type" value="Genomic_DNA"/>
</dbReference>
<feature type="transmembrane region" description="Helical" evidence="1">
    <location>
        <begin position="163"/>
        <end position="183"/>
    </location>
</feature>
<feature type="transmembrane region" description="Helical" evidence="1">
    <location>
        <begin position="91"/>
        <end position="111"/>
    </location>
</feature>
<dbReference type="InterPro" id="IPR014509">
    <property type="entry name" value="YjdF-like"/>
</dbReference>
<evidence type="ECO:0000256" key="1">
    <source>
        <dbReference type="SAM" id="Phobius"/>
    </source>
</evidence>
<feature type="transmembrane region" description="Helical" evidence="1">
    <location>
        <begin position="32"/>
        <end position="51"/>
    </location>
</feature>
<sequence length="188" mass="21555">MKRKVIILLSVVFILLMSALFVYYLIKGDSSRWQVALGGILVSGLPLLLIFKKKNPFNLPIIIGYYMLSFCTLFLGSIASFYLHYKWWDSTIHILKGMYVAFVGITLYKLFIPKDVRNDASRWILFLFVLSLSVLASALWEIYEFVGDQTFTHTMQRGGNKDTMYDLLCGFAGGLLVSFYAFVRKPKV</sequence>
<feature type="transmembrane region" description="Helical" evidence="1">
    <location>
        <begin position="7"/>
        <end position="26"/>
    </location>
</feature>
<evidence type="ECO:0000313" key="2">
    <source>
        <dbReference type="EMBL" id="QIZ09510.1"/>
    </source>
</evidence>
<protein>
    <submittedName>
        <fullName evidence="2">Membrane-spanning protein</fullName>
    </submittedName>
</protein>
<dbReference type="Pfam" id="PF09997">
    <property type="entry name" value="DUF2238"/>
    <property type="match status" value="1"/>
</dbReference>
<keyword evidence="1" id="KW-0812">Transmembrane</keyword>
<reference evidence="2 3" key="2">
    <citation type="submission" date="2020-04" db="EMBL/GenBank/DDBJ databases">
        <authorList>
            <person name="Fomenkov A."/>
            <person name="Anton B.P."/>
            <person name="Roberts R.J."/>
        </authorList>
    </citation>
    <scope>NUCLEOTIDE SEQUENCE [LARGE SCALE GENOMIC DNA]</scope>
    <source>
        <strain evidence="2 3">S2</strain>
    </source>
</reference>
<accession>A0A6H1P7E5</accession>
<gene>
    <name evidence="2" type="ORF">HFZ78_24880</name>
</gene>
<dbReference type="AlphaFoldDB" id="A0A6H1P7E5"/>
<keyword evidence="1" id="KW-0472">Membrane</keyword>
<dbReference type="Proteomes" id="UP000501868">
    <property type="component" value="Chromosome"/>
</dbReference>
<name>A0A6H1P7E5_PRIMG</name>
<proteinExistence type="predicted"/>
<organism evidence="2 3">
    <name type="scientific">Priestia megaterium</name>
    <name type="common">Bacillus megaterium</name>
    <dbReference type="NCBI Taxonomy" id="1404"/>
    <lineage>
        <taxon>Bacteria</taxon>
        <taxon>Bacillati</taxon>
        <taxon>Bacillota</taxon>
        <taxon>Bacilli</taxon>
        <taxon>Bacillales</taxon>
        <taxon>Bacillaceae</taxon>
        <taxon>Priestia</taxon>
    </lineage>
</organism>
<evidence type="ECO:0000313" key="3">
    <source>
        <dbReference type="Proteomes" id="UP000501868"/>
    </source>
</evidence>